<evidence type="ECO:0000256" key="2">
    <source>
        <dbReference type="ARBA" id="ARBA00022475"/>
    </source>
</evidence>
<dbReference type="PANTHER" id="PTHR43652">
    <property type="entry name" value="BASIC AMINO ACID ANTIPORTER YFCC-RELATED"/>
    <property type="match status" value="1"/>
</dbReference>
<reference evidence="8 9" key="1">
    <citation type="journal article" date="2019" name="Nat. Med.">
        <title>A library of human gut bacterial isolates paired with longitudinal multiomics data enables mechanistic microbiome research.</title>
        <authorList>
            <person name="Poyet M."/>
            <person name="Groussin M."/>
            <person name="Gibbons S.M."/>
            <person name="Avila-Pacheco J."/>
            <person name="Jiang X."/>
            <person name="Kearney S.M."/>
            <person name="Perrotta A.R."/>
            <person name="Berdy B."/>
            <person name="Zhao S."/>
            <person name="Lieberman T.D."/>
            <person name="Swanson P.K."/>
            <person name="Smith M."/>
            <person name="Roesemann S."/>
            <person name="Alexander J.E."/>
            <person name="Rich S.A."/>
            <person name="Livny J."/>
            <person name="Vlamakis H."/>
            <person name="Clish C."/>
            <person name="Bullock K."/>
            <person name="Deik A."/>
            <person name="Scott J."/>
            <person name="Pierce K.A."/>
            <person name="Xavier R.J."/>
            <person name="Alm E.J."/>
        </authorList>
    </citation>
    <scope>NUCLEOTIDE SEQUENCE [LARGE SCALE GENOMIC DNA]</scope>
    <source>
        <strain evidence="8 9">BIOML-A5</strain>
    </source>
</reference>
<evidence type="ECO:0000256" key="3">
    <source>
        <dbReference type="ARBA" id="ARBA00022692"/>
    </source>
</evidence>
<evidence type="ECO:0000313" key="8">
    <source>
        <dbReference type="EMBL" id="MSB51138.1"/>
    </source>
</evidence>
<feature type="transmembrane region" description="Helical" evidence="7">
    <location>
        <begin position="147"/>
        <end position="166"/>
    </location>
</feature>
<evidence type="ECO:0000256" key="6">
    <source>
        <dbReference type="SAM" id="MobiDB-lite"/>
    </source>
</evidence>
<comment type="subcellular location">
    <subcellularLocation>
        <location evidence="1">Cell membrane</location>
        <topology evidence="1">Multi-pass membrane protein</topology>
    </subcellularLocation>
</comment>
<feature type="region of interest" description="Disordered" evidence="6">
    <location>
        <begin position="1"/>
        <end position="26"/>
    </location>
</feature>
<dbReference type="EMBL" id="WKPO01000057">
    <property type="protein sequence ID" value="MSB51138.1"/>
    <property type="molecule type" value="Genomic_DNA"/>
</dbReference>
<feature type="transmembrane region" description="Helical" evidence="7">
    <location>
        <begin position="42"/>
        <end position="65"/>
    </location>
</feature>
<feature type="transmembrane region" description="Helical" evidence="7">
    <location>
        <begin position="111"/>
        <end position="135"/>
    </location>
</feature>
<feature type="transmembrane region" description="Helical" evidence="7">
    <location>
        <begin position="473"/>
        <end position="492"/>
    </location>
</feature>
<gene>
    <name evidence="8" type="ORF">GKE90_21035</name>
</gene>
<feature type="transmembrane region" description="Helical" evidence="7">
    <location>
        <begin position="172"/>
        <end position="194"/>
    </location>
</feature>
<organism evidence="8 9">
    <name type="scientific">Flavonifractor plautii</name>
    <name type="common">Fusobacterium plautii</name>
    <dbReference type="NCBI Taxonomy" id="292800"/>
    <lineage>
        <taxon>Bacteria</taxon>
        <taxon>Bacillati</taxon>
        <taxon>Bacillota</taxon>
        <taxon>Clostridia</taxon>
        <taxon>Eubacteriales</taxon>
        <taxon>Oscillospiraceae</taxon>
        <taxon>Flavonifractor</taxon>
    </lineage>
</organism>
<accession>A0A6I2RMW3</accession>
<dbReference type="PANTHER" id="PTHR43652:SF6">
    <property type="entry name" value="ARGININE REPRESSOR"/>
    <property type="match status" value="1"/>
</dbReference>
<name>A0A6I2RMW3_FLAPL</name>
<evidence type="ECO:0000256" key="4">
    <source>
        <dbReference type="ARBA" id="ARBA00022989"/>
    </source>
</evidence>
<keyword evidence="4 7" id="KW-1133">Transmembrane helix</keyword>
<evidence type="ECO:0000256" key="5">
    <source>
        <dbReference type="ARBA" id="ARBA00023136"/>
    </source>
</evidence>
<evidence type="ECO:0000313" key="9">
    <source>
        <dbReference type="Proteomes" id="UP000429811"/>
    </source>
</evidence>
<protein>
    <submittedName>
        <fullName evidence="8">YfcC family protein</fullName>
    </submittedName>
</protein>
<feature type="transmembrane region" description="Helical" evidence="7">
    <location>
        <begin position="343"/>
        <end position="363"/>
    </location>
</feature>
<keyword evidence="2" id="KW-1003">Cell membrane</keyword>
<feature type="transmembrane region" description="Helical" evidence="7">
    <location>
        <begin position="314"/>
        <end position="331"/>
    </location>
</feature>
<dbReference type="Proteomes" id="UP000429811">
    <property type="component" value="Unassembled WGS sequence"/>
</dbReference>
<feature type="transmembrane region" description="Helical" evidence="7">
    <location>
        <begin position="231"/>
        <end position="249"/>
    </location>
</feature>
<comment type="caution">
    <text evidence="8">The sequence shown here is derived from an EMBL/GenBank/DDBJ whole genome shotgun (WGS) entry which is preliminary data.</text>
</comment>
<dbReference type="InterPro" id="IPR018385">
    <property type="entry name" value="C4_dicarb_anaerob_car-like"/>
</dbReference>
<dbReference type="GO" id="GO:0005886">
    <property type="term" value="C:plasma membrane"/>
    <property type="evidence" value="ECO:0007669"/>
    <property type="project" value="UniProtKB-SubCell"/>
</dbReference>
<feature type="transmembrane region" description="Helical" evidence="7">
    <location>
        <begin position="286"/>
        <end position="308"/>
    </location>
</feature>
<dbReference type="InterPro" id="IPR051679">
    <property type="entry name" value="DASS-Related_Transporters"/>
</dbReference>
<evidence type="ECO:0000256" key="7">
    <source>
        <dbReference type="SAM" id="Phobius"/>
    </source>
</evidence>
<evidence type="ECO:0000256" key="1">
    <source>
        <dbReference type="ARBA" id="ARBA00004651"/>
    </source>
</evidence>
<sequence>MESRRWRACPSSGREAPPPDRTYTTPERRFEMRLDQKKKKSFQLPHVMVILIGIMLVVTIMSFFIPSGQFVRDANGAVDPTQFSYVENENPISFFDFFYAIPHGIVESANIIVSIMVISGVLYVIEQTGAIAAGLQRLTVVAKGKEIVVVLFLTFIFGILGVIGWGEDALPFIPMVASLALALGYDRIVGVGIVQLGVCIGFTTGAFNIFTTGICQELAGISIFSAWGFRLIEFLVCFVVLSLFLISYCRKIKRAPSKSVMPNFLEEQQQEQKIMSERVPMTARRIATLVVLLLAFVGQAVGAVQFGWDMEDISGLYIIVAVVVAIINGINPSKVCVDFIKGTTTVISAVIVIGVARAIYLLMEQAQMVDTIIHSLATLFEGKSPFVIILLLYLFVIAFNFFVVSASGKAFILFPMLKPLADILGINQQVVVTTFQLGDGFTNYIFPSAGALMASLELGGVTYQQWLKFAGKIIFTLVLVGAGFSFLAQIIGLS</sequence>
<keyword evidence="5 7" id="KW-0472">Membrane</keyword>
<proteinExistence type="predicted"/>
<feature type="transmembrane region" description="Helical" evidence="7">
    <location>
        <begin position="386"/>
        <end position="408"/>
    </location>
</feature>
<keyword evidence="3 7" id="KW-0812">Transmembrane</keyword>
<dbReference type="AlphaFoldDB" id="A0A6I2RMW3"/>
<dbReference type="Pfam" id="PF03606">
    <property type="entry name" value="DcuC"/>
    <property type="match status" value="1"/>
</dbReference>